<dbReference type="SUPFAM" id="SSF75005">
    <property type="entry name" value="Arabinanase/levansucrase/invertase"/>
    <property type="match status" value="1"/>
</dbReference>
<keyword evidence="10" id="KW-1185">Reference proteome</keyword>
<evidence type="ECO:0000256" key="3">
    <source>
        <dbReference type="ARBA" id="ARBA00023295"/>
    </source>
</evidence>
<evidence type="ECO:0000256" key="1">
    <source>
        <dbReference type="ARBA" id="ARBA00009865"/>
    </source>
</evidence>
<feature type="site" description="Important for catalytic activity, responsible for pKa modulation of the active site Glu and correct orientation of both the proton donor and substrate" evidence="5">
    <location>
        <position position="150"/>
    </location>
</feature>
<dbReference type="AlphaFoldDB" id="A0A841GQ14"/>
<feature type="chain" id="PRO_5032474458" evidence="7">
    <location>
        <begin position="21"/>
        <end position="541"/>
    </location>
</feature>
<evidence type="ECO:0000256" key="2">
    <source>
        <dbReference type="ARBA" id="ARBA00022801"/>
    </source>
</evidence>
<dbReference type="GO" id="GO:0005975">
    <property type="term" value="P:carbohydrate metabolic process"/>
    <property type="evidence" value="ECO:0007669"/>
    <property type="project" value="InterPro"/>
</dbReference>
<keyword evidence="3 6" id="KW-0326">Glycosidase</keyword>
<feature type="domain" description="Beta-xylosidase C-terminal Concanavalin A-like" evidence="8">
    <location>
        <begin position="335"/>
        <end position="530"/>
    </location>
</feature>
<name>A0A841GQ14_9BACT</name>
<dbReference type="InterPro" id="IPR041542">
    <property type="entry name" value="GH43_C2"/>
</dbReference>
<dbReference type="SUPFAM" id="SSF49899">
    <property type="entry name" value="Concanavalin A-like lectins/glucanases"/>
    <property type="match status" value="1"/>
</dbReference>
<proteinExistence type="inferred from homology"/>
<organism evidence="9 10">
    <name type="scientific">Longimicrobium terrae</name>
    <dbReference type="NCBI Taxonomy" id="1639882"/>
    <lineage>
        <taxon>Bacteria</taxon>
        <taxon>Pseudomonadati</taxon>
        <taxon>Gemmatimonadota</taxon>
        <taxon>Longimicrobiia</taxon>
        <taxon>Longimicrobiales</taxon>
        <taxon>Longimicrobiaceae</taxon>
        <taxon>Longimicrobium</taxon>
    </lineage>
</organism>
<reference evidence="9 10" key="1">
    <citation type="submission" date="2020-08" db="EMBL/GenBank/DDBJ databases">
        <title>Genomic Encyclopedia of Type Strains, Phase IV (KMG-IV): sequencing the most valuable type-strain genomes for metagenomic binning, comparative biology and taxonomic classification.</title>
        <authorList>
            <person name="Goeker M."/>
        </authorList>
    </citation>
    <scope>NUCLEOTIDE SEQUENCE [LARGE SCALE GENOMIC DNA]</scope>
    <source>
        <strain evidence="9 10">DSM 29007</strain>
    </source>
</reference>
<gene>
    <name evidence="9" type="ORF">HNQ61_000711</name>
</gene>
<evidence type="ECO:0000313" key="10">
    <source>
        <dbReference type="Proteomes" id="UP000582837"/>
    </source>
</evidence>
<dbReference type="Gene3D" id="2.60.120.200">
    <property type="match status" value="1"/>
</dbReference>
<dbReference type="InterPro" id="IPR006710">
    <property type="entry name" value="Glyco_hydro_43"/>
</dbReference>
<dbReference type="InterPro" id="IPR051795">
    <property type="entry name" value="Glycosyl_Hydrlase_43"/>
</dbReference>
<keyword evidence="7" id="KW-0732">Signal</keyword>
<evidence type="ECO:0000256" key="5">
    <source>
        <dbReference type="PIRSR" id="PIRSR606710-2"/>
    </source>
</evidence>
<accession>A0A841GQ14</accession>
<feature type="active site" description="Proton acceptor" evidence="4">
    <location>
        <position position="43"/>
    </location>
</feature>
<feature type="active site" description="Proton donor" evidence="4">
    <location>
        <position position="208"/>
    </location>
</feature>
<evidence type="ECO:0000256" key="4">
    <source>
        <dbReference type="PIRSR" id="PIRSR606710-1"/>
    </source>
</evidence>
<dbReference type="InterPro" id="IPR013320">
    <property type="entry name" value="ConA-like_dom_sf"/>
</dbReference>
<dbReference type="Proteomes" id="UP000582837">
    <property type="component" value="Unassembled WGS sequence"/>
</dbReference>
<protein>
    <submittedName>
        <fullName evidence="9">Beta-xylosidase</fullName>
    </submittedName>
</protein>
<dbReference type="GO" id="GO:0004553">
    <property type="term" value="F:hydrolase activity, hydrolyzing O-glycosyl compounds"/>
    <property type="evidence" value="ECO:0007669"/>
    <property type="project" value="InterPro"/>
</dbReference>
<evidence type="ECO:0000313" key="9">
    <source>
        <dbReference type="EMBL" id="MBB6069100.1"/>
    </source>
</evidence>
<comment type="caution">
    <text evidence="9">The sequence shown here is derived from an EMBL/GenBank/DDBJ whole genome shotgun (WGS) entry which is preliminary data.</text>
</comment>
<dbReference type="RefSeq" id="WP_205761169.1">
    <property type="nucleotide sequence ID" value="NZ_JABDTL010000001.1"/>
</dbReference>
<dbReference type="InterPro" id="IPR023296">
    <property type="entry name" value="Glyco_hydro_beta-prop_sf"/>
</dbReference>
<dbReference type="Pfam" id="PF17851">
    <property type="entry name" value="GH43_C2"/>
    <property type="match status" value="1"/>
</dbReference>
<dbReference type="EMBL" id="JACHIA010000001">
    <property type="protein sequence ID" value="MBB6069100.1"/>
    <property type="molecule type" value="Genomic_DNA"/>
</dbReference>
<comment type="similarity">
    <text evidence="1 6">Belongs to the glycosyl hydrolase 43 family.</text>
</comment>
<keyword evidence="2 6" id="KW-0378">Hydrolase</keyword>
<dbReference type="PANTHER" id="PTHR42812:SF12">
    <property type="entry name" value="BETA-XYLOSIDASE-RELATED"/>
    <property type="match status" value="1"/>
</dbReference>
<feature type="signal peptide" evidence="7">
    <location>
        <begin position="1"/>
        <end position="20"/>
    </location>
</feature>
<evidence type="ECO:0000256" key="6">
    <source>
        <dbReference type="RuleBase" id="RU361187"/>
    </source>
</evidence>
<dbReference type="PANTHER" id="PTHR42812">
    <property type="entry name" value="BETA-XYLOSIDASE"/>
    <property type="match status" value="1"/>
</dbReference>
<sequence>MKGRSAAVLLALAMAGTAHAQAWSPDAGNGMYRNPIIYADYSDPDVVRVGDDFYMTSSSFNSVPALPILHSTDLVHWTLINHAIPRFADPAFNVPQHGNGVWAPSIRYHDGWFWIFYGDPDRGIYRVRTRDIRGAWEAPVLVHAARGWIDPAPLWDDDGNAYLVHAFARSRSGIKHVLHVNRMSPDGDRLLDEGRQVFMDSVAHPTMEGPKFYKRDGWYYIFAPAGGVPTGWQTVLRSRSIYGPYEDRIVLAQGATEVNGPHQGAWIQTPRGEDWFIHFQDVGAYGRIVHLQPMAWRDGWPVIGTDPDGDGKGEPVSTFRMPDVARRGRSVPQTTDDFRQRALGLQWQWAANPRADAYSLVSRSGWLRLNSQAAPDSTGGLWNAPGLLLQMLPAPRFQATTRIDARGIAAGEQAGLMVMGMDYAYLAVRRNADGLVLAQGRAANAHQGGRETVVQIAAPSASTVQLRVRMMDGARGQFSYSADGRTWRDIGAPFTAREGRWVGAKVGLFALAPHGATRTGYADFDDFRVEPVAPSAATARD</sequence>
<dbReference type="Pfam" id="PF04616">
    <property type="entry name" value="Glyco_hydro_43"/>
    <property type="match status" value="1"/>
</dbReference>
<evidence type="ECO:0000259" key="8">
    <source>
        <dbReference type="Pfam" id="PF17851"/>
    </source>
</evidence>
<dbReference type="CDD" id="cd09001">
    <property type="entry name" value="GH43_FsAxh1-like"/>
    <property type="match status" value="1"/>
</dbReference>
<dbReference type="Gene3D" id="2.115.10.20">
    <property type="entry name" value="Glycosyl hydrolase domain, family 43"/>
    <property type="match status" value="1"/>
</dbReference>
<evidence type="ECO:0000256" key="7">
    <source>
        <dbReference type="SAM" id="SignalP"/>
    </source>
</evidence>